<comment type="similarity">
    <text evidence="1">Belongs to the short-chain fatty acyl-CoA assimilation regulator (ScfR) family.</text>
</comment>
<dbReference type="InterPro" id="IPR052345">
    <property type="entry name" value="Rad_response_metalloprotease"/>
</dbReference>
<dbReference type="Gene3D" id="1.10.260.40">
    <property type="entry name" value="lambda repressor-like DNA-binding domains"/>
    <property type="match status" value="1"/>
</dbReference>
<keyword evidence="4" id="KW-1185">Reference proteome</keyword>
<dbReference type="PANTHER" id="PTHR43236:SF1">
    <property type="entry name" value="BLL7220 PROTEIN"/>
    <property type="match status" value="1"/>
</dbReference>
<evidence type="ECO:0000256" key="1">
    <source>
        <dbReference type="ARBA" id="ARBA00007227"/>
    </source>
</evidence>
<comment type="caution">
    <text evidence="3">The sequence shown here is derived from an EMBL/GenBank/DDBJ whole genome shotgun (WGS) entry which is preliminary data.</text>
</comment>
<accession>A0A161RTE1</accession>
<proteinExistence type="inferred from homology"/>
<sequence length="361" mass="41312">MVEQFYDFEPDFIVIPGETLMETIESKGLSQAELAKRTGRPTKTINGIIKGTISITPDTALQFEKVLGVPASFWNNLEKNYRESLALVKESELLKESEGWLEKFPIKEMKKMGWISSFKNDTDQLREVLKFFGVASVETWEDIWNPKVAFRKSDDSNQGAISAWLRKAELNAESISCSPFDEKMFKEAIIECRELTNEKDPNVFIPKLVEICSKAGVAVVFLQEIPGCKVSGATKWVNSQKALISLSLRYKSNDHLWFTFFHEAAHILLHGKKLTFIEGITDEIYAEKEDEANSFAANTLIPKHFYENLITSKPITKQKVIRFANSINIAPGIVVGRLQRDKVIRYSYFNDLKQFYKWVKN</sequence>
<evidence type="ECO:0000313" key="3">
    <source>
        <dbReference type="EMBL" id="KZE64693.1"/>
    </source>
</evidence>
<dbReference type="CDD" id="cd00093">
    <property type="entry name" value="HTH_XRE"/>
    <property type="match status" value="1"/>
</dbReference>
<organism evidence="3 4">
    <name type="scientific">Fictibacillus phosphorivorans</name>
    <dbReference type="NCBI Taxonomy" id="1221500"/>
    <lineage>
        <taxon>Bacteria</taxon>
        <taxon>Bacillati</taxon>
        <taxon>Bacillota</taxon>
        <taxon>Bacilli</taxon>
        <taxon>Bacillales</taxon>
        <taxon>Fictibacillaceae</taxon>
        <taxon>Fictibacillus</taxon>
    </lineage>
</organism>
<dbReference type="InterPro" id="IPR010359">
    <property type="entry name" value="IrrE_HExxH"/>
</dbReference>
<feature type="domain" description="HTH cro/C1-type" evidence="2">
    <location>
        <begin position="25"/>
        <end position="74"/>
    </location>
</feature>
<reference evidence="4" key="1">
    <citation type="submission" date="2016-01" db="EMBL/GenBank/DDBJ databases">
        <title>Draft genome of Chromobacterium sp. F49.</title>
        <authorList>
            <person name="Hong K.W."/>
        </authorList>
    </citation>
    <scope>NUCLEOTIDE SEQUENCE [LARGE SCALE GENOMIC DNA]</scope>
    <source>
        <strain evidence="4">P7IIIA</strain>
    </source>
</reference>
<dbReference type="SUPFAM" id="SSF47413">
    <property type="entry name" value="lambda repressor-like DNA-binding domains"/>
    <property type="match status" value="1"/>
</dbReference>
<dbReference type="PROSITE" id="PS50943">
    <property type="entry name" value="HTH_CROC1"/>
    <property type="match status" value="1"/>
</dbReference>
<dbReference type="AlphaFoldDB" id="A0A161RTE1"/>
<gene>
    <name evidence="3" type="ORF">AWM68_11190</name>
</gene>
<protein>
    <submittedName>
        <fullName evidence="3">XRE family transcriptional regulator</fullName>
    </submittedName>
</protein>
<dbReference type="EMBL" id="LRFC01000037">
    <property type="protein sequence ID" value="KZE64693.1"/>
    <property type="molecule type" value="Genomic_DNA"/>
</dbReference>
<dbReference type="InterPro" id="IPR001387">
    <property type="entry name" value="Cro/C1-type_HTH"/>
</dbReference>
<dbReference type="Gene3D" id="1.10.10.2910">
    <property type="match status" value="1"/>
</dbReference>
<dbReference type="RefSeq" id="WP_066244098.1">
    <property type="nucleotide sequence ID" value="NZ_LRFC01000037.1"/>
</dbReference>
<dbReference type="PANTHER" id="PTHR43236">
    <property type="entry name" value="ANTITOXIN HIGA1"/>
    <property type="match status" value="1"/>
</dbReference>
<evidence type="ECO:0000259" key="2">
    <source>
        <dbReference type="PROSITE" id="PS50943"/>
    </source>
</evidence>
<evidence type="ECO:0000313" key="4">
    <source>
        <dbReference type="Proteomes" id="UP000076567"/>
    </source>
</evidence>
<dbReference type="Pfam" id="PF01381">
    <property type="entry name" value="HTH_3"/>
    <property type="match status" value="1"/>
</dbReference>
<dbReference type="InterPro" id="IPR010982">
    <property type="entry name" value="Lambda_DNA-bd_dom_sf"/>
</dbReference>
<name>A0A161RTE1_9BACL</name>
<dbReference type="GO" id="GO:0003677">
    <property type="term" value="F:DNA binding"/>
    <property type="evidence" value="ECO:0007669"/>
    <property type="project" value="InterPro"/>
</dbReference>
<dbReference type="Proteomes" id="UP000076567">
    <property type="component" value="Unassembled WGS sequence"/>
</dbReference>
<dbReference type="SMART" id="SM00530">
    <property type="entry name" value="HTH_XRE"/>
    <property type="match status" value="1"/>
</dbReference>
<dbReference type="OrthoDB" id="9796786at2"/>
<dbReference type="Pfam" id="PF06114">
    <property type="entry name" value="Peptidase_M78"/>
    <property type="match status" value="1"/>
</dbReference>